<dbReference type="InterPro" id="IPR049704">
    <property type="entry name" value="Aminotrans_3_PPA_site"/>
</dbReference>
<dbReference type="PROSITE" id="PS00600">
    <property type="entry name" value="AA_TRANSFER_CLASS_3"/>
    <property type="match status" value="1"/>
</dbReference>
<dbReference type="PANTHER" id="PTHR43094">
    <property type="entry name" value="AMINOTRANSFERASE"/>
    <property type="match status" value="1"/>
</dbReference>
<reference evidence="6 8" key="2">
    <citation type="journal article" date="2012" name="BMC Genomics">
        <title>A comparative genomics perspective on the genetic content of the alkaliphilic haloarchaeon Natrialba magadii ATCC 43099T.</title>
        <authorList>
            <person name="Siddaramappa S."/>
            <person name="Challacombe J.F."/>
            <person name="Decastro R.E."/>
            <person name="Pfeiffer F."/>
            <person name="Sastre D.E."/>
            <person name="Gimenez M.I."/>
            <person name="Paggi R.A."/>
            <person name="Detter J.C."/>
            <person name="Davenport K.W."/>
            <person name="Goodwin L.A."/>
            <person name="Kyrpides N."/>
            <person name="Tapia R."/>
            <person name="Pitluck S."/>
            <person name="Lucas S."/>
            <person name="Woyke T."/>
            <person name="Maupin-Furlow J.A."/>
        </authorList>
    </citation>
    <scope>NUCLEOTIDE SEQUENCE [LARGE SCALE GENOMIC DNA]</scope>
    <source>
        <strain evidence="6">ATCC 43099</strain>
        <strain evidence="8">ATCC 43099 / DSM 3394 / CCM 3739 / CIP 104546 / IAM 13178 / JCM 8861 / NBRC 102185 / NCIMB 2190 / MS3</strain>
    </source>
</reference>
<dbReference type="FunFam" id="3.40.640.10:FF:000014">
    <property type="entry name" value="Adenosylmethionine-8-amino-7-oxononanoate aminotransferase, probable"/>
    <property type="match status" value="1"/>
</dbReference>
<evidence type="ECO:0000313" key="7">
    <source>
        <dbReference type="EMBL" id="ELY25811.1"/>
    </source>
</evidence>
<dbReference type="GO" id="GO:0005829">
    <property type="term" value="C:cytosol"/>
    <property type="evidence" value="ECO:0007669"/>
    <property type="project" value="TreeGrafter"/>
</dbReference>
<evidence type="ECO:0000313" key="6">
    <source>
        <dbReference type="EMBL" id="ADD04415.1"/>
    </source>
</evidence>
<dbReference type="Proteomes" id="UP000001879">
    <property type="component" value="Chromosome"/>
</dbReference>
<dbReference type="STRING" id="547559.Nmag_0831"/>
<proteinExistence type="inferred from homology"/>
<dbReference type="eggNOG" id="arCOG00915">
    <property type="taxonomic scope" value="Archaea"/>
</dbReference>
<dbReference type="InterPro" id="IPR015424">
    <property type="entry name" value="PyrdxlP-dep_Trfase"/>
</dbReference>
<dbReference type="InterPro" id="IPR005814">
    <property type="entry name" value="Aminotrans_3"/>
</dbReference>
<dbReference type="AlphaFoldDB" id="D3T057"/>
<reference evidence="8" key="1">
    <citation type="submission" date="2010-02" db="EMBL/GenBank/DDBJ databases">
        <title>Complete sequence of chromosome of Natrialba magadii ATCC 43099.</title>
        <authorList>
            <consortium name="US DOE Joint Genome Institute"/>
            <person name="Lucas S."/>
            <person name="Copeland A."/>
            <person name="Lapidus A."/>
            <person name="Cheng J.-F."/>
            <person name="Bruce D."/>
            <person name="Goodwin L."/>
            <person name="Pitluck S."/>
            <person name="Davenport K."/>
            <person name="Saunders E."/>
            <person name="Detter J.C."/>
            <person name="Han C."/>
            <person name="Tapia R."/>
            <person name="Land M."/>
            <person name="Hauser L."/>
            <person name="Kyrpides N."/>
            <person name="Mikhailova N."/>
            <person name="De Castro R.E."/>
            <person name="Maupin-Furlow J.A."/>
            <person name="Woyke T."/>
        </authorList>
    </citation>
    <scope>NUCLEOTIDE SEQUENCE [LARGE SCALE GENOMIC DNA]</scope>
    <source>
        <strain evidence="8">ATCC 43099 / DSM 3394 / CCM 3739 / CIP 104546 / IAM 13178 / JCM 8861 / NBRC 102185 / NCIMB 2190 / MS3</strain>
    </source>
</reference>
<evidence type="ECO:0000313" key="9">
    <source>
        <dbReference type="Proteomes" id="UP000011543"/>
    </source>
</evidence>
<comment type="similarity">
    <text evidence="1 5">Belongs to the class-III pyridoxal-phosphate-dependent aminotransferase family.</text>
</comment>
<keyword evidence="3 7" id="KW-0808">Transferase</keyword>
<keyword evidence="8" id="KW-1185">Reference proteome</keyword>
<dbReference type="SUPFAM" id="SSF53383">
    <property type="entry name" value="PLP-dependent transferases"/>
    <property type="match status" value="1"/>
</dbReference>
<dbReference type="GO" id="GO:0008483">
    <property type="term" value="F:transaminase activity"/>
    <property type="evidence" value="ECO:0007669"/>
    <property type="project" value="UniProtKB-KW"/>
</dbReference>
<dbReference type="GeneID" id="8823660"/>
<dbReference type="GO" id="GO:0030170">
    <property type="term" value="F:pyridoxal phosphate binding"/>
    <property type="evidence" value="ECO:0007669"/>
    <property type="project" value="InterPro"/>
</dbReference>
<name>D3T057_NATMM</name>
<evidence type="ECO:0000256" key="1">
    <source>
        <dbReference type="ARBA" id="ARBA00008954"/>
    </source>
</evidence>
<dbReference type="PaxDb" id="547559-Nmag_0831"/>
<sequence>MGSTPSIFYKWGGGIGPDHLTIDTAHDEFLVTDDGREIIDAASGAAVVNLGHSVPGLEDVVSDQLADVSYLSLSHFTNEEPERLADQLTERAPGDLNSAFFVTSGSEANESAFKLARAYHRERGNDRKHKVIGRWQAYHGATLGALSASGNTTRRDGYESQLQGWPHISPAYPYRWEHDGTPEEQAVAAAQELETTIKQEGAETIAAFIAEPVSGASIPAAHPHSAYFEEIRRICDEYDVLFIADEIMTGFGRTGPLFAMERFDVVPDILTVGKGLSAGYTPISAALVSDEISAEFDASDPAGGSFDHGHTFAGNPLSAAIASHVVAQYSDDVLETGRERGEQLVDTLEPLRDHPIVGDIRHAGAMIGLEFVADRETKRPFDPDVAVNKRVYERAMEQDVYTYPGSGSVDGVAGDHLMLAPPLTVSEESVEAIGDAVVTAVEDVAADLEREGVLETGVDSQLESEPDPAD</sequence>
<evidence type="ECO:0000256" key="2">
    <source>
        <dbReference type="ARBA" id="ARBA00022576"/>
    </source>
</evidence>
<organism evidence="6 8">
    <name type="scientific">Natrialba magadii (strain ATCC 43099 / DSM 3394 / CCM 3739 / CIP 104546 / IAM 13178 / JCM 8861 / NBRC 102185 / NCIMB 2190 / MS3)</name>
    <name type="common">Natronobacterium magadii</name>
    <dbReference type="NCBI Taxonomy" id="547559"/>
    <lineage>
        <taxon>Archaea</taxon>
        <taxon>Methanobacteriati</taxon>
        <taxon>Methanobacteriota</taxon>
        <taxon>Stenosarchaea group</taxon>
        <taxon>Halobacteria</taxon>
        <taxon>Halobacteriales</taxon>
        <taxon>Natrialbaceae</taxon>
        <taxon>Natrialba</taxon>
    </lineage>
</organism>
<evidence type="ECO:0000256" key="3">
    <source>
        <dbReference type="ARBA" id="ARBA00022679"/>
    </source>
</evidence>
<keyword evidence="2 6" id="KW-0032">Aminotransferase</keyword>
<reference evidence="7 9" key="3">
    <citation type="journal article" date="2014" name="PLoS Genet.">
        <title>Phylogenetically driven sequencing of extremely halophilic archaea reveals strategies for static and dynamic osmo-response.</title>
        <authorList>
            <person name="Becker E.A."/>
            <person name="Seitzer P.M."/>
            <person name="Tritt A."/>
            <person name="Larsen D."/>
            <person name="Krusor M."/>
            <person name="Yao A.I."/>
            <person name="Wu D."/>
            <person name="Madern D."/>
            <person name="Eisen J.A."/>
            <person name="Darling A.E."/>
            <person name="Facciotti M.T."/>
        </authorList>
    </citation>
    <scope>NUCLEOTIDE SEQUENCE [LARGE SCALE GENOMIC DNA]</scope>
    <source>
        <strain evidence="9">ATCC 43099 / DSM 3394 / CCM 3739 / CIP 104546 / IAM 13178 / JCM 8861 / NBRC 102185 / NCIMB 2190 / MS3</strain>
        <strain evidence="7">MS-3</strain>
    </source>
</reference>
<dbReference type="InterPro" id="IPR015422">
    <property type="entry name" value="PyrdxlP-dep_Trfase_small"/>
</dbReference>
<dbReference type="Gene3D" id="3.90.1150.10">
    <property type="entry name" value="Aspartate Aminotransferase, domain 1"/>
    <property type="match status" value="1"/>
</dbReference>
<dbReference type="CDD" id="cd00610">
    <property type="entry name" value="OAT_like"/>
    <property type="match status" value="1"/>
</dbReference>
<dbReference type="PATRIC" id="fig|547559.17.peg.3275"/>
<dbReference type="HOGENOM" id="CLU_016922_4_0_2"/>
<accession>D3T057</accession>
<gene>
    <name evidence="6" type="ordered locus">Nmag_0831</name>
    <name evidence="7" type="ORF">C500_16674</name>
</gene>
<keyword evidence="4 5" id="KW-0663">Pyridoxal phosphate</keyword>
<evidence type="ECO:0000313" key="8">
    <source>
        <dbReference type="Proteomes" id="UP000001879"/>
    </source>
</evidence>
<protein>
    <submittedName>
        <fullName evidence="6">Aminotransferase class-III</fullName>
    </submittedName>
    <submittedName>
        <fullName evidence="7">Class III aminotransferase</fullName>
    </submittedName>
</protein>
<dbReference type="OrthoDB" id="6534at2157"/>
<evidence type="ECO:0000256" key="5">
    <source>
        <dbReference type="RuleBase" id="RU003560"/>
    </source>
</evidence>
<dbReference type="InterPro" id="IPR015421">
    <property type="entry name" value="PyrdxlP-dep_Trfase_major"/>
</dbReference>
<dbReference type="KEGG" id="nmg:Nmag_0831"/>
<dbReference type="Pfam" id="PF00202">
    <property type="entry name" value="Aminotran_3"/>
    <property type="match status" value="1"/>
</dbReference>
<evidence type="ECO:0000256" key="4">
    <source>
        <dbReference type="ARBA" id="ARBA00022898"/>
    </source>
</evidence>
<dbReference type="PANTHER" id="PTHR43094:SF1">
    <property type="entry name" value="AMINOTRANSFERASE CLASS-III"/>
    <property type="match status" value="1"/>
</dbReference>
<dbReference type="Gene3D" id="3.40.640.10">
    <property type="entry name" value="Type I PLP-dependent aspartate aminotransferase-like (Major domain)"/>
    <property type="match status" value="1"/>
</dbReference>
<dbReference type="EMBL" id="CP001932">
    <property type="protein sequence ID" value="ADD04415.1"/>
    <property type="molecule type" value="Genomic_DNA"/>
</dbReference>
<dbReference type="RefSeq" id="WP_004216603.1">
    <property type="nucleotide sequence ID" value="NC_013922.1"/>
</dbReference>
<dbReference type="EMBL" id="AOHS01000054">
    <property type="protein sequence ID" value="ELY25811.1"/>
    <property type="molecule type" value="Genomic_DNA"/>
</dbReference>
<reference evidence="6" key="4">
    <citation type="submission" date="2016-09" db="EMBL/GenBank/DDBJ databases">
        <authorList>
            <person name="Pfeiffer F."/>
        </authorList>
    </citation>
    <scope>NUCLEOTIDE SEQUENCE</scope>
    <source>
        <strain evidence="6">ATCC 43099</strain>
    </source>
</reference>
<dbReference type="Proteomes" id="UP000011543">
    <property type="component" value="Unassembled WGS sequence"/>
</dbReference>